<accession>A0A2P7BLY3</accession>
<gene>
    <name evidence="2" type="ORF">CU103_03595</name>
</gene>
<dbReference type="Proteomes" id="UP000241764">
    <property type="component" value="Unassembled WGS sequence"/>
</dbReference>
<protein>
    <recommendedName>
        <fullName evidence="4">DUF2946 domain-containing protein</fullName>
    </recommendedName>
</protein>
<dbReference type="EMBL" id="PGGM01000001">
    <property type="protein sequence ID" value="PSH67440.1"/>
    <property type="molecule type" value="Genomic_DNA"/>
</dbReference>
<comment type="caution">
    <text evidence="2">The sequence shown here is derived from an EMBL/GenBank/DDBJ whole genome shotgun (WGS) entry which is preliminary data.</text>
</comment>
<dbReference type="RefSeq" id="WP_106662503.1">
    <property type="nucleotide sequence ID" value="NZ_PGGM01000001.1"/>
</dbReference>
<evidence type="ECO:0000313" key="2">
    <source>
        <dbReference type="EMBL" id="PSH67440.1"/>
    </source>
</evidence>
<keyword evidence="1" id="KW-0732">Signal</keyword>
<evidence type="ECO:0000313" key="3">
    <source>
        <dbReference type="Proteomes" id="UP000241764"/>
    </source>
</evidence>
<proteinExistence type="predicted"/>
<reference evidence="3" key="1">
    <citation type="submission" date="2017-11" db="EMBL/GenBank/DDBJ databases">
        <authorList>
            <person name="Kuznetsova I."/>
            <person name="Sazanova A."/>
            <person name="Chirak E."/>
            <person name="Safronova V."/>
            <person name="Willems A."/>
        </authorList>
    </citation>
    <scope>NUCLEOTIDE SEQUENCE [LARGE SCALE GENOMIC DNA]</scope>
    <source>
        <strain evidence="3">CCBAU 03422</strain>
    </source>
</reference>
<evidence type="ECO:0008006" key="4">
    <source>
        <dbReference type="Google" id="ProtNLM"/>
    </source>
</evidence>
<evidence type="ECO:0000256" key="1">
    <source>
        <dbReference type="SAM" id="SignalP"/>
    </source>
</evidence>
<organism evidence="2 3">
    <name type="scientific">Phyllobacterium sophorae</name>
    <dbReference type="NCBI Taxonomy" id="1520277"/>
    <lineage>
        <taxon>Bacteria</taxon>
        <taxon>Pseudomonadati</taxon>
        <taxon>Pseudomonadota</taxon>
        <taxon>Alphaproteobacteria</taxon>
        <taxon>Hyphomicrobiales</taxon>
        <taxon>Phyllobacteriaceae</taxon>
        <taxon>Phyllobacterium</taxon>
    </lineage>
</organism>
<keyword evidence="3" id="KW-1185">Reference proteome</keyword>
<dbReference type="OrthoDB" id="7744280at2"/>
<name>A0A2P7BLY3_9HYPH</name>
<sequence length="127" mass="13354">MRKTWNDWRLAVRMLCALALVFVAFAHQPIEAGTGGQIDLAAYTLPDGTVPVLCLPGSGDKDLHTSSWHGTGCEACRLSGSFILPAPASTAGPKVQPARSPAIKREAILIARSLYPPSAPPQAPPLA</sequence>
<feature type="chain" id="PRO_5015134109" description="DUF2946 domain-containing protein" evidence="1">
    <location>
        <begin position="27"/>
        <end position="127"/>
    </location>
</feature>
<dbReference type="AlphaFoldDB" id="A0A2P7BLY3"/>
<feature type="signal peptide" evidence="1">
    <location>
        <begin position="1"/>
        <end position="26"/>
    </location>
</feature>